<dbReference type="GO" id="GO:0016799">
    <property type="term" value="F:hydrolase activity, hydrolyzing N-glycosyl compounds"/>
    <property type="evidence" value="ECO:0007669"/>
    <property type="project" value="InterPro"/>
</dbReference>
<evidence type="ECO:0000256" key="1">
    <source>
        <dbReference type="NCBIfam" id="TIGR03664"/>
    </source>
</evidence>
<keyword evidence="4" id="KW-1185">Reference proteome</keyword>
<dbReference type="InterPro" id="IPR035994">
    <property type="entry name" value="Nucleoside_phosphorylase_sf"/>
</dbReference>
<dbReference type="Pfam" id="PF01048">
    <property type="entry name" value="PNP_UDP_1"/>
    <property type="match status" value="1"/>
</dbReference>
<name>A0A286TXP9_9BACT</name>
<dbReference type="GO" id="GO:0009234">
    <property type="term" value="P:menaquinone biosynthetic process"/>
    <property type="evidence" value="ECO:0007669"/>
    <property type="project" value="UniProtKB-UniRule"/>
</dbReference>
<dbReference type="InterPro" id="IPR019963">
    <property type="entry name" value="FL_hydrolase_MqnB"/>
</dbReference>
<reference evidence="4" key="1">
    <citation type="journal article" date="2017" name="Environ. Microbiol. Rep.">
        <title>Genetic Diversity of Marine Anaerobic Ammonium-Oxidizing Bacteria as Revealed by Genomic and Proteomic Analyses of 'Candidatus Scalindua japonica'.</title>
        <authorList>
            <person name="Oshiki M."/>
            <person name="Mizuto K."/>
            <person name="Kimura Z."/>
            <person name="Kindaichi T."/>
            <person name="Satoh H."/>
            <person name="Okabe S."/>
        </authorList>
    </citation>
    <scope>NUCLEOTIDE SEQUENCE [LARGE SCALE GENOMIC DNA]</scope>
    <source>
        <strain evidence="4">husup-a2</strain>
    </source>
</reference>
<feature type="domain" description="Nucleoside phosphorylase" evidence="2">
    <location>
        <begin position="61"/>
        <end position="206"/>
    </location>
</feature>
<dbReference type="AlphaFoldDB" id="A0A286TXP9"/>
<dbReference type="RefSeq" id="WP_096893990.1">
    <property type="nucleotide sequence ID" value="NZ_BAOS01000013.1"/>
</dbReference>
<dbReference type="Proteomes" id="UP000218542">
    <property type="component" value="Unassembled WGS sequence"/>
</dbReference>
<dbReference type="Gene3D" id="3.40.50.1580">
    <property type="entry name" value="Nucleoside phosphorylase domain"/>
    <property type="match status" value="1"/>
</dbReference>
<dbReference type="EMBL" id="BAOS01000013">
    <property type="protein sequence ID" value="GAX60591.1"/>
    <property type="molecule type" value="Genomic_DNA"/>
</dbReference>
<gene>
    <name evidence="3" type="primary">mqnB</name>
    <name evidence="3" type="ORF">SCALIN_C13_0103</name>
</gene>
<dbReference type="GO" id="GO:0009116">
    <property type="term" value="P:nucleoside metabolic process"/>
    <property type="evidence" value="ECO:0007669"/>
    <property type="project" value="InterPro"/>
</dbReference>
<evidence type="ECO:0000313" key="3">
    <source>
        <dbReference type="EMBL" id="GAX60591.1"/>
    </source>
</evidence>
<evidence type="ECO:0000259" key="2">
    <source>
        <dbReference type="Pfam" id="PF01048"/>
    </source>
</evidence>
<dbReference type="InterPro" id="IPR000845">
    <property type="entry name" value="Nucleoside_phosphorylase_d"/>
</dbReference>
<proteinExistence type="predicted"/>
<dbReference type="NCBIfam" id="TIGR03664">
    <property type="entry name" value="fut_nucase"/>
    <property type="match status" value="1"/>
</dbReference>
<dbReference type="EC" id="3.2.2.26" evidence="1"/>
<comment type="caution">
    <text evidence="3">The sequence shown here is derived from an EMBL/GenBank/DDBJ whole genome shotgun (WGS) entry which is preliminary data.</text>
</comment>
<organism evidence="3 4">
    <name type="scientific">Candidatus Scalindua japonica</name>
    <dbReference type="NCBI Taxonomy" id="1284222"/>
    <lineage>
        <taxon>Bacteria</taxon>
        <taxon>Pseudomonadati</taxon>
        <taxon>Planctomycetota</taxon>
        <taxon>Candidatus Brocadiia</taxon>
        <taxon>Candidatus Brocadiales</taxon>
        <taxon>Candidatus Scalinduaceae</taxon>
        <taxon>Candidatus Scalindua</taxon>
    </lineage>
</organism>
<sequence>MKTLICTATSLELGGVFPSITQPEIETVGSCFDRGGLSFLVTGIGVLNTYASLVRFHLNTPVGRVVQIGIAGAYATARAKVKVLGAPVIIEKEVMADLGAEDSGSFLTLKDLELGEIEHYMSKDITLFNDLFGDSLKSLPIVTGATVNTATGKEATGIMRAEKYGAEVESMEGAGALKFGEDFGIPVLQIRSISNIATTRDRESWDIVGAIKSLRILCGVLL</sequence>
<protein>
    <recommendedName>
        <fullName evidence="1">Futalosine hydrolase</fullName>
        <ecNumber evidence="1">3.2.2.26</ecNumber>
    </recommendedName>
</protein>
<evidence type="ECO:0000313" key="4">
    <source>
        <dbReference type="Proteomes" id="UP000218542"/>
    </source>
</evidence>
<accession>A0A286TXP9</accession>
<dbReference type="SUPFAM" id="SSF53167">
    <property type="entry name" value="Purine and uridine phosphorylases"/>
    <property type="match status" value="1"/>
</dbReference>
<dbReference type="OrthoDB" id="9788270at2"/>